<gene>
    <name evidence="2" type="ORF">O3M35_009078</name>
</gene>
<keyword evidence="1" id="KW-0812">Transmembrane</keyword>
<sequence>MMTRQKFYIEIGAQGSHVLSTSDFFYYIFMKFWVVLEFTCFICIHFDLKFGI</sequence>
<evidence type="ECO:0000313" key="2">
    <source>
        <dbReference type="EMBL" id="KAK9504908.1"/>
    </source>
</evidence>
<evidence type="ECO:0000256" key="1">
    <source>
        <dbReference type="SAM" id="Phobius"/>
    </source>
</evidence>
<name>A0AAW1D4C7_9HEMI</name>
<keyword evidence="3" id="KW-1185">Reference proteome</keyword>
<reference evidence="2 3" key="1">
    <citation type="submission" date="2022-12" db="EMBL/GenBank/DDBJ databases">
        <title>Chromosome-level genome assembly of true bugs.</title>
        <authorList>
            <person name="Ma L."/>
            <person name="Li H."/>
        </authorList>
    </citation>
    <scope>NUCLEOTIDE SEQUENCE [LARGE SCALE GENOMIC DNA]</scope>
    <source>
        <strain evidence="2">Lab_2022b</strain>
    </source>
</reference>
<dbReference type="AlphaFoldDB" id="A0AAW1D4C7"/>
<protein>
    <submittedName>
        <fullName evidence="2">Uncharacterized protein</fullName>
    </submittedName>
</protein>
<accession>A0AAW1D4C7</accession>
<proteinExistence type="predicted"/>
<dbReference type="Proteomes" id="UP001461498">
    <property type="component" value="Unassembled WGS sequence"/>
</dbReference>
<keyword evidence="1" id="KW-0472">Membrane</keyword>
<keyword evidence="1" id="KW-1133">Transmembrane helix</keyword>
<dbReference type="EMBL" id="JAPXFL010000006">
    <property type="protein sequence ID" value="KAK9504908.1"/>
    <property type="molecule type" value="Genomic_DNA"/>
</dbReference>
<organism evidence="2 3">
    <name type="scientific">Rhynocoris fuscipes</name>
    <dbReference type="NCBI Taxonomy" id="488301"/>
    <lineage>
        <taxon>Eukaryota</taxon>
        <taxon>Metazoa</taxon>
        <taxon>Ecdysozoa</taxon>
        <taxon>Arthropoda</taxon>
        <taxon>Hexapoda</taxon>
        <taxon>Insecta</taxon>
        <taxon>Pterygota</taxon>
        <taxon>Neoptera</taxon>
        <taxon>Paraneoptera</taxon>
        <taxon>Hemiptera</taxon>
        <taxon>Heteroptera</taxon>
        <taxon>Panheteroptera</taxon>
        <taxon>Cimicomorpha</taxon>
        <taxon>Reduviidae</taxon>
        <taxon>Harpactorinae</taxon>
        <taxon>Harpactorini</taxon>
        <taxon>Rhynocoris</taxon>
    </lineage>
</organism>
<evidence type="ECO:0000313" key="3">
    <source>
        <dbReference type="Proteomes" id="UP001461498"/>
    </source>
</evidence>
<feature type="transmembrane region" description="Helical" evidence="1">
    <location>
        <begin position="24"/>
        <end position="46"/>
    </location>
</feature>
<comment type="caution">
    <text evidence="2">The sequence shown here is derived from an EMBL/GenBank/DDBJ whole genome shotgun (WGS) entry which is preliminary data.</text>
</comment>